<evidence type="ECO:0000256" key="1">
    <source>
        <dbReference type="SAM" id="SignalP"/>
    </source>
</evidence>
<dbReference type="AlphaFoldDB" id="A0AAW9RDY5"/>
<feature type="signal peptide" evidence="1">
    <location>
        <begin position="1"/>
        <end position="23"/>
    </location>
</feature>
<dbReference type="Gene3D" id="3.20.20.140">
    <property type="entry name" value="Metal-dependent hydrolases"/>
    <property type="match status" value="1"/>
</dbReference>
<dbReference type="RefSeq" id="WP_354694364.1">
    <property type="nucleotide sequence ID" value="NZ_JAZHOG010000003.1"/>
</dbReference>
<dbReference type="SUPFAM" id="SSF51338">
    <property type="entry name" value="Composite domain of metallo-dependent hydrolases"/>
    <property type="match status" value="1"/>
</dbReference>
<name>A0AAW9RDY5_9GAMM</name>
<dbReference type="InterPro" id="IPR051781">
    <property type="entry name" value="Metallo-dep_Hydrolase"/>
</dbReference>
<feature type="domain" description="Amidohydrolase-related" evidence="2">
    <location>
        <begin position="75"/>
        <end position="423"/>
    </location>
</feature>
<protein>
    <submittedName>
        <fullName evidence="3">Amidohydrolase family protein</fullName>
    </submittedName>
</protein>
<dbReference type="Pfam" id="PF01979">
    <property type="entry name" value="Amidohydro_1"/>
    <property type="match status" value="1"/>
</dbReference>
<sequence length="427" mass="45609">MISRFKTSLLACALLSTAPGAGADTVLDCQHLLDVERGRMLEARQIWIKGNRIEAVASEVEAPADAERISLDTCLPGLMDMHVHLNSQSSRNAYIKRFQNNAADWALTGAHYAAITLDAGFTTVRNLGDAANVTVALRNAINNGIATGPRIFTAAKTIATTGGHGDPTNGYRDDLMGDPGPAQGVVNSPEDASKAVRQRYKDGADWIKITATGGVMSLAKNGQNPQFRMAELDALIATATDYGLDVAAHAHGAEGMKRAVLAGVRSIEHGTYMTEEIMDLMKDRGTYYVPTISAGKFVAEKSREEGYLPEVVRPKAAAVGPQIQETFSRAYKAGVTIAFGTDMGVGPHGENAREFEYMVEGGMPPLEAIRSATVTAAQLLRVEDELGSIAPGKLADIIAVNGDPLDDVSLLSDVRFVMKDGRVHRGR</sequence>
<keyword evidence="1" id="KW-0732">Signal</keyword>
<dbReference type="CDD" id="cd01299">
    <property type="entry name" value="Met_dep_hydrolase_A"/>
    <property type="match status" value="1"/>
</dbReference>
<dbReference type="EMBL" id="JAZHOG010000003">
    <property type="protein sequence ID" value="MEJ8567045.1"/>
    <property type="molecule type" value="Genomic_DNA"/>
</dbReference>
<feature type="chain" id="PRO_5043398776" evidence="1">
    <location>
        <begin position="24"/>
        <end position="427"/>
    </location>
</feature>
<evidence type="ECO:0000259" key="2">
    <source>
        <dbReference type="Pfam" id="PF01979"/>
    </source>
</evidence>
<dbReference type="Proteomes" id="UP001359886">
    <property type="component" value="Unassembled WGS sequence"/>
</dbReference>
<keyword evidence="4" id="KW-1185">Reference proteome</keyword>
<proteinExistence type="predicted"/>
<evidence type="ECO:0000313" key="4">
    <source>
        <dbReference type="Proteomes" id="UP001359886"/>
    </source>
</evidence>
<dbReference type="InterPro" id="IPR057744">
    <property type="entry name" value="OTAase-like"/>
</dbReference>
<dbReference type="PANTHER" id="PTHR43135:SF3">
    <property type="entry name" value="ALPHA-D-RIBOSE 1-METHYLPHOSPHONATE 5-TRIPHOSPHATE DIPHOSPHATASE"/>
    <property type="match status" value="1"/>
</dbReference>
<accession>A0AAW9RDY5</accession>
<dbReference type="Gene3D" id="2.30.40.10">
    <property type="entry name" value="Urease, subunit C, domain 1"/>
    <property type="match status" value="1"/>
</dbReference>
<gene>
    <name evidence="3" type="ORF">V3330_05360</name>
</gene>
<dbReference type="InterPro" id="IPR011059">
    <property type="entry name" value="Metal-dep_hydrolase_composite"/>
</dbReference>
<comment type="caution">
    <text evidence="3">The sequence shown here is derived from an EMBL/GenBank/DDBJ whole genome shotgun (WGS) entry which is preliminary data.</text>
</comment>
<evidence type="ECO:0000313" key="3">
    <source>
        <dbReference type="EMBL" id="MEJ8567045.1"/>
    </source>
</evidence>
<dbReference type="GO" id="GO:0016810">
    <property type="term" value="F:hydrolase activity, acting on carbon-nitrogen (but not peptide) bonds"/>
    <property type="evidence" value="ECO:0007669"/>
    <property type="project" value="InterPro"/>
</dbReference>
<dbReference type="InterPro" id="IPR006680">
    <property type="entry name" value="Amidohydro-rel"/>
</dbReference>
<reference evidence="3 4" key="1">
    <citation type="submission" date="2024-02" db="EMBL/GenBank/DDBJ databases">
        <title>A novel Wenzhouxiangellaceae bacterium, isolated from coastal sediments.</title>
        <authorList>
            <person name="Du Z.-J."/>
            <person name="Ye Y.-Q."/>
            <person name="Zhang X.-Y."/>
        </authorList>
    </citation>
    <scope>NUCLEOTIDE SEQUENCE [LARGE SCALE GENOMIC DNA]</scope>
    <source>
        <strain evidence="3 4">CH-27</strain>
    </source>
</reference>
<dbReference type="InterPro" id="IPR032466">
    <property type="entry name" value="Metal_Hydrolase"/>
</dbReference>
<organism evidence="3 4">
    <name type="scientific">Elongatibacter sediminis</name>
    <dbReference type="NCBI Taxonomy" id="3119006"/>
    <lineage>
        <taxon>Bacteria</taxon>
        <taxon>Pseudomonadati</taxon>
        <taxon>Pseudomonadota</taxon>
        <taxon>Gammaproteobacteria</taxon>
        <taxon>Chromatiales</taxon>
        <taxon>Wenzhouxiangellaceae</taxon>
        <taxon>Elongatibacter</taxon>
    </lineage>
</organism>
<dbReference type="SUPFAM" id="SSF51556">
    <property type="entry name" value="Metallo-dependent hydrolases"/>
    <property type="match status" value="1"/>
</dbReference>
<dbReference type="PANTHER" id="PTHR43135">
    <property type="entry name" value="ALPHA-D-RIBOSE 1-METHYLPHOSPHONATE 5-TRIPHOSPHATE DIPHOSPHATASE"/>
    <property type="match status" value="1"/>
</dbReference>